<dbReference type="EC" id="3.1.1.116" evidence="14"/>
<evidence type="ECO:0000313" key="17">
    <source>
        <dbReference type="Proteomes" id="UP000001542"/>
    </source>
</evidence>
<gene>
    <name evidence="16" type="ORF">TVAG_431360</name>
</gene>
<dbReference type="EMBL" id="DS114904">
    <property type="protein sequence ID" value="EAX85540.1"/>
    <property type="molecule type" value="Genomic_DNA"/>
</dbReference>
<keyword evidence="17" id="KW-1185">Reference proteome</keyword>
<organism evidence="16 17">
    <name type="scientific">Trichomonas vaginalis (strain ATCC PRA-98 / G3)</name>
    <dbReference type="NCBI Taxonomy" id="412133"/>
    <lineage>
        <taxon>Eukaryota</taxon>
        <taxon>Metamonada</taxon>
        <taxon>Parabasalia</taxon>
        <taxon>Trichomonadida</taxon>
        <taxon>Trichomonadidae</taxon>
        <taxon>Trichomonas</taxon>
    </lineage>
</organism>
<evidence type="ECO:0000256" key="7">
    <source>
        <dbReference type="ARBA" id="ARBA00022801"/>
    </source>
</evidence>
<dbReference type="AlphaFoldDB" id="A2GBC8"/>
<accession>A2GBC8</accession>
<evidence type="ECO:0000256" key="12">
    <source>
        <dbReference type="ARBA" id="ARBA00023136"/>
    </source>
</evidence>
<dbReference type="GO" id="GO:0046872">
    <property type="term" value="F:metal ion binding"/>
    <property type="evidence" value="ECO:0007669"/>
    <property type="project" value="UniProtKB-KW"/>
</dbReference>
<dbReference type="KEGG" id="tva:4743180"/>
<dbReference type="Proteomes" id="UP000001542">
    <property type="component" value="Unassembled WGS sequence"/>
</dbReference>
<dbReference type="InterPro" id="IPR029058">
    <property type="entry name" value="AB_hydrolase_fold"/>
</dbReference>
<dbReference type="GO" id="GO:0016298">
    <property type="term" value="F:lipase activity"/>
    <property type="evidence" value="ECO:0000318"/>
    <property type="project" value="GO_Central"/>
</dbReference>
<dbReference type="GO" id="GO:0005886">
    <property type="term" value="C:plasma membrane"/>
    <property type="evidence" value="ECO:0007669"/>
    <property type="project" value="UniProtKB-SubCell"/>
</dbReference>
<evidence type="ECO:0000256" key="6">
    <source>
        <dbReference type="ARBA" id="ARBA00022723"/>
    </source>
</evidence>
<dbReference type="PANTHER" id="PTHR45792">
    <property type="entry name" value="DIACYLGLYCEROL LIPASE HOMOLOG-RELATED"/>
    <property type="match status" value="1"/>
</dbReference>
<keyword evidence="10" id="KW-1133">Transmembrane helix</keyword>
<evidence type="ECO:0000259" key="15">
    <source>
        <dbReference type="Pfam" id="PF01764"/>
    </source>
</evidence>
<reference evidence="16" key="1">
    <citation type="submission" date="2006-10" db="EMBL/GenBank/DDBJ databases">
        <authorList>
            <person name="Amadeo P."/>
            <person name="Zhao Q."/>
            <person name="Wortman J."/>
            <person name="Fraser-Liggett C."/>
            <person name="Carlton J."/>
        </authorList>
    </citation>
    <scope>NUCLEOTIDE SEQUENCE</scope>
    <source>
        <strain evidence="16">G3</strain>
    </source>
</reference>
<evidence type="ECO:0000256" key="2">
    <source>
        <dbReference type="ARBA" id="ARBA00004651"/>
    </source>
</evidence>
<keyword evidence="9" id="KW-0442">Lipid degradation</keyword>
<keyword evidence="7" id="KW-0378">Hydrolase</keyword>
<keyword evidence="12" id="KW-0472">Membrane</keyword>
<comment type="catalytic activity">
    <reaction evidence="13">
        <text>a 1,2-diacyl-sn-glycerol + H2O = a 2-acylglycerol + a fatty acid + H(+)</text>
        <dbReference type="Rhea" id="RHEA:33275"/>
        <dbReference type="ChEBI" id="CHEBI:15377"/>
        <dbReference type="ChEBI" id="CHEBI:15378"/>
        <dbReference type="ChEBI" id="CHEBI:17389"/>
        <dbReference type="ChEBI" id="CHEBI:17815"/>
        <dbReference type="ChEBI" id="CHEBI:28868"/>
        <dbReference type="EC" id="3.1.1.116"/>
    </reaction>
    <physiologicalReaction direction="left-to-right" evidence="13">
        <dbReference type="Rhea" id="RHEA:33276"/>
    </physiologicalReaction>
</comment>
<evidence type="ECO:0000256" key="14">
    <source>
        <dbReference type="ARBA" id="ARBA00026104"/>
    </source>
</evidence>
<evidence type="ECO:0000256" key="13">
    <source>
        <dbReference type="ARBA" id="ARBA00024531"/>
    </source>
</evidence>
<dbReference type="RefSeq" id="XP_001298470.1">
    <property type="nucleotide sequence ID" value="XM_001298469.1"/>
</dbReference>
<dbReference type="Gene3D" id="3.40.50.1820">
    <property type="entry name" value="alpha/beta hydrolase"/>
    <property type="match status" value="1"/>
</dbReference>
<dbReference type="SMR" id="A2GBC8"/>
<dbReference type="GO" id="GO:0016042">
    <property type="term" value="P:lipid catabolic process"/>
    <property type="evidence" value="ECO:0000318"/>
    <property type="project" value="GO_Central"/>
</dbReference>
<evidence type="ECO:0000256" key="5">
    <source>
        <dbReference type="ARBA" id="ARBA00022692"/>
    </source>
</evidence>
<dbReference type="PANTHER" id="PTHR45792:SF8">
    <property type="entry name" value="DIACYLGLYCEROL LIPASE-ALPHA"/>
    <property type="match status" value="1"/>
</dbReference>
<dbReference type="VEuPathDB" id="TrichDB:TVAG_431360"/>
<dbReference type="OrthoDB" id="438440at2759"/>
<keyword evidence="6" id="KW-0479">Metal-binding</keyword>
<keyword evidence="3" id="KW-1003">Cell membrane</keyword>
<comment type="cofactor">
    <cofactor evidence="1">
        <name>Ca(2+)</name>
        <dbReference type="ChEBI" id="CHEBI:29108"/>
    </cofactor>
</comment>
<reference evidence="16" key="2">
    <citation type="journal article" date="2007" name="Science">
        <title>Draft genome sequence of the sexually transmitted pathogen Trichomonas vaginalis.</title>
        <authorList>
            <person name="Carlton J.M."/>
            <person name="Hirt R.P."/>
            <person name="Silva J.C."/>
            <person name="Delcher A.L."/>
            <person name="Schatz M."/>
            <person name="Zhao Q."/>
            <person name="Wortman J.R."/>
            <person name="Bidwell S.L."/>
            <person name="Alsmark U.C.M."/>
            <person name="Besteiro S."/>
            <person name="Sicheritz-Ponten T."/>
            <person name="Noel C.J."/>
            <person name="Dacks J.B."/>
            <person name="Foster P.G."/>
            <person name="Simillion C."/>
            <person name="Van de Peer Y."/>
            <person name="Miranda-Saavedra D."/>
            <person name="Barton G.J."/>
            <person name="Westrop G.D."/>
            <person name="Mueller S."/>
            <person name="Dessi D."/>
            <person name="Fiori P.L."/>
            <person name="Ren Q."/>
            <person name="Paulsen I."/>
            <person name="Zhang H."/>
            <person name="Bastida-Corcuera F.D."/>
            <person name="Simoes-Barbosa A."/>
            <person name="Brown M.T."/>
            <person name="Hayes R.D."/>
            <person name="Mukherjee M."/>
            <person name="Okumura C.Y."/>
            <person name="Schneider R."/>
            <person name="Smith A.J."/>
            <person name="Vanacova S."/>
            <person name="Villalvazo M."/>
            <person name="Haas B.J."/>
            <person name="Pertea M."/>
            <person name="Feldblyum T.V."/>
            <person name="Utterback T.R."/>
            <person name="Shu C.L."/>
            <person name="Osoegawa K."/>
            <person name="de Jong P.J."/>
            <person name="Hrdy I."/>
            <person name="Horvathova L."/>
            <person name="Zubacova Z."/>
            <person name="Dolezal P."/>
            <person name="Malik S.B."/>
            <person name="Logsdon J.M. Jr."/>
            <person name="Henze K."/>
            <person name="Gupta A."/>
            <person name="Wang C.C."/>
            <person name="Dunne R.L."/>
            <person name="Upcroft J.A."/>
            <person name="Upcroft P."/>
            <person name="White O."/>
            <person name="Salzberg S.L."/>
            <person name="Tang P."/>
            <person name="Chiu C.-H."/>
            <person name="Lee Y.-S."/>
            <person name="Embley T.M."/>
            <person name="Coombs G.H."/>
            <person name="Mottram J.C."/>
            <person name="Tachezy J."/>
            <person name="Fraser-Liggett C.M."/>
            <person name="Johnson P.J."/>
        </authorList>
    </citation>
    <scope>NUCLEOTIDE SEQUENCE [LARGE SCALE GENOMIC DNA]</scope>
    <source>
        <strain evidence="16">G3</strain>
    </source>
</reference>
<evidence type="ECO:0000256" key="9">
    <source>
        <dbReference type="ARBA" id="ARBA00022963"/>
    </source>
</evidence>
<evidence type="ECO:0000313" key="16">
    <source>
        <dbReference type="EMBL" id="EAX85540.1"/>
    </source>
</evidence>
<keyword evidence="8" id="KW-0106">Calcium</keyword>
<evidence type="ECO:0000256" key="3">
    <source>
        <dbReference type="ARBA" id="ARBA00022475"/>
    </source>
</evidence>
<dbReference type="SUPFAM" id="SSF53474">
    <property type="entry name" value="alpha/beta-Hydrolases"/>
    <property type="match status" value="1"/>
</dbReference>
<evidence type="ECO:0000256" key="10">
    <source>
        <dbReference type="ARBA" id="ARBA00022989"/>
    </source>
</evidence>
<feature type="domain" description="Fungal lipase-type" evidence="15">
    <location>
        <begin position="127"/>
        <end position="251"/>
    </location>
</feature>
<dbReference type="Pfam" id="PF01764">
    <property type="entry name" value="Lipase_3"/>
    <property type="match status" value="1"/>
</dbReference>
<evidence type="ECO:0000256" key="8">
    <source>
        <dbReference type="ARBA" id="ARBA00022837"/>
    </source>
</evidence>
<dbReference type="InterPro" id="IPR052214">
    <property type="entry name" value="DAG_Lipase-Related"/>
</dbReference>
<dbReference type="CDD" id="cd00519">
    <property type="entry name" value="Lipase_3"/>
    <property type="match status" value="1"/>
</dbReference>
<evidence type="ECO:0000256" key="11">
    <source>
        <dbReference type="ARBA" id="ARBA00023098"/>
    </source>
</evidence>
<dbReference type="InParanoid" id="A2GBC8"/>
<name>A2GBC8_TRIV3</name>
<dbReference type="InterPro" id="IPR002921">
    <property type="entry name" value="Fungal_lipase-type"/>
</dbReference>
<dbReference type="VEuPathDB" id="TrichDB:TVAGG3_0861310"/>
<proteinExistence type="predicted"/>
<evidence type="ECO:0000256" key="1">
    <source>
        <dbReference type="ARBA" id="ARBA00001913"/>
    </source>
</evidence>
<keyword evidence="4" id="KW-0597">Phosphoprotein</keyword>
<sequence>MTSKLQKLNEGAKELWKTTIGSRKAVEYAQITAYLLTNPAKLTFKIFFHLILDSLHPRPQCEKAEFTEDQLKEFLDYAILSKEVYNEPAKRTIPKEINHIIFEDPNSNIDKTPYFIVNSEERNKIILAVRGSYTFGDFFTDVKASAINVDGILMHNGVFSAANGIFVRSSEHLVNLSKENNGRQIVITGHSLGAAVASVLAILMKKHYPDLNIKAVCFSPVPCVSSEVIPDSYNYITSFVVSDDPVPFLSLHNTAQVPETELPEIIRKFVEDCITRDISDPLPLPEDLDMFSNPFEQPSPSMDKIIEDLKKISMRTTALYPPGRMYRFLLTGSTFKRISAEKIDDNIEYFGVFRKGVNEEDHAMIIYHDSVAELLQMLENDKK</sequence>
<dbReference type="eggNOG" id="KOG2088">
    <property type="taxonomic scope" value="Eukaryota"/>
</dbReference>
<protein>
    <recommendedName>
        <fullName evidence="14">sn-1-specific diacylglycerol lipase</fullName>
        <ecNumber evidence="14">3.1.1.116</ecNumber>
    </recommendedName>
</protein>
<keyword evidence="5" id="KW-0812">Transmembrane</keyword>
<comment type="subcellular location">
    <subcellularLocation>
        <location evidence="2">Cell membrane</location>
        <topology evidence="2">Multi-pass membrane protein</topology>
    </subcellularLocation>
</comment>
<evidence type="ECO:0000256" key="4">
    <source>
        <dbReference type="ARBA" id="ARBA00022553"/>
    </source>
</evidence>
<keyword evidence="11" id="KW-0443">Lipid metabolism</keyword>